<dbReference type="HOGENOM" id="CLU_846535_0_0_11"/>
<feature type="region of interest" description="Disordered" evidence="1">
    <location>
        <begin position="25"/>
        <end position="72"/>
    </location>
</feature>
<gene>
    <name evidence="2" type="ORF">CORMATOL_01661</name>
</gene>
<name>C0E3U3_9CORY</name>
<evidence type="ECO:0000256" key="1">
    <source>
        <dbReference type="SAM" id="MobiDB-lite"/>
    </source>
</evidence>
<protein>
    <submittedName>
        <fullName evidence="2">Uncharacterized protein</fullName>
    </submittedName>
</protein>
<dbReference type="AlphaFoldDB" id="C0E3U3"/>
<dbReference type="EMBL" id="ACEB01000022">
    <property type="protein sequence ID" value="EEG26836.1"/>
    <property type="molecule type" value="Genomic_DNA"/>
</dbReference>
<evidence type="ECO:0000313" key="2">
    <source>
        <dbReference type="EMBL" id="EEG26836.1"/>
    </source>
</evidence>
<comment type="caution">
    <text evidence="2">The sequence shown here is derived from an EMBL/GenBank/DDBJ whole genome shotgun (WGS) entry which is preliminary data.</text>
</comment>
<accession>C0E3U3</accession>
<sequence length="328" mass="35921">MPPVCITISGEHWAVGAAARQTCGVRRPDETGRPGRALQSRGASDTGGMNAVRRSGGLGRDAHPHGGGGALDEALRLPEETFPAVPLAPNCFFVSAPLRHYALDVGDTVGAGWDTQDQGRLRVTDVYCLQPGWYVRGYIQGFEHEQECGEWAAERGLGEEAAGQGSVCRRAMRQTVGSAATELCFLKRTAQRLVTMNDGVFVGQWSPKYSRHQLIDMFDVLQPWVTIAAMLCPAERLRWLRDWVAGKPLAANPWGSGRAPVAADPARYQAGRDPEWFARGLATPEFLRHIQTLVRDNADLLTLIEAGEYDRAVRWIRAYDATLARLAG</sequence>
<organism evidence="2 3">
    <name type="scientific">Corynebacterium matruchotii ATCC 33806</name>
    <dbReference type="NCBI Taxonomy" id="566549"/>
    <lineage>
        <taxon>Bacteria</taxon>
        <taxon>Bacillati</taxon>
        <taxon>Actinomycetota</taxon>
        <taxon>Actinomycetes</taxon>
        <taxon>Mycobacteriales</taxon>
        <taxon>Corynebacteriaceae</taxon>
        <taxon>Corynebacterium</taxon>
    </lineage>
</organism>
<evidence type="ECO:0000313" key="3">
    <source>
        <dbReference type="Proteomes" id="UP000006247"/>
    </source>
</evidence>
<dbReference type="Proteomes" id="UP000006247">
    <property type="component" value="Unassembled WGS sequence"/>
</dbReference>
<reference evidence="2 3" key="1">
    <citation type="submission" date="2009-01" db="EMBL/GenBank/DDBJ databases">
        <authorList>
            <person name="Fulton L."/>
            <person name="Clifton S."/>
            <person name="Chinwalla A.T."/>
            <person name="Mitreva M."/>
            <person name="Sodergren E."/>
            <person name="Weinstock G."/>
            <person name="Clifton S."/>
            <person name="Dooling D.J."/>
            <person name="Fulton B."/>
            <person name="Minx P."/>
            <person name="Pepin K.H."/>
            <person name="Johnson M."/>
            <person name="Bhonagiri V."/>
            <person name="Nash W.E."/>
            <person name="Mardis E.R."/>
            <person name="Wilson R.K."/>
        </authorList>
    </citation>
    <scope>NUCLEOTIDE SEQUENCE [LARGE SCALE GENOMIC DNA]</scope>
    <source>
        <strain evidence="2 3">ATCC 33806</strain>
    </source>
</reference>
<proteinExistence type="predicted"/>